<evidence type="ECO:0000313" key="2">
    <source>
        <dbReference type="EMBL" id="GGO44852.1"/>
    </source>
</evidence>
<feature type="region of interest" description="Disordered" evidence="1">
    <location>
        <begin position="1"/>
        <end position="103"/>
    </location>
</feature>
<evidence type="ECO:0000313" key="3">
    <source>
        <dbReference type="Proteomes" id="UP000631535"/>
    </source>
</evidence>
<gene>
    <name evidence="2" type="ORF">GCM10012287_11360</name>
</gene>
<evidence type="ECO:0000256" key="1">
    <source>
        <dbReference type="SAM" id="MobiDB-lite"/>
    </source>
</evidence>
<protein>
    <submittedName>
        <fullName evidence="2">Uncharacterized protein</fullName>
    </submittedName>
</protein>
<dbReference type="EMBL" id="BMMP01000003">
    <property type="protein sequence ID" value="GGO44852.1"/>
    <property type="molecule type" value="Genomic_DNA"/>
</dbReference>
<accession>A0ABQ2LZA6</accession>
<dbReference type="RefSeq" id="WP_189035958.1">
    <property type="nucleotide sequence ID" value="NZ_BMMP01000003.1"/>
</dbReference>
<name>A0ABQ2LZA6_9ACTN</name>
<organism evidence="2 3">
    <name type="scientific">Streptomyces daqingensis</name>
    <dbReference type="NCBI Taxonomy" id="1472640"/>
    <lineage>
        <taxon>Bacteria</taxon>
        <taxon>Bacillati</taxon>
        <taxon>Actinomycetota</taxon>
        <taxon>Actinomycetes</taxon>
        <taxon>Kitasatosporales</taxon>
        <taxon>Streptomycetaceae</taxon>
        <taxon>Streptomyces</taxon>
    </lineage>
</organism>
<dbReference type="Proteomes" id="UP000631535">
    <property type="component" value="Unassembled WGS sequence"/>
</dbReference>
<proteinExistence type="predicted"/>
<feature type="compositionally biased region" description="Basic and acidic residues" evidence="1">
    <location>
        <begin position="64"/>
        <end position="80"/>
    </location>
</feature>
<reference evidence="3" key="1">
    <citation type="journal article" date="2019" name="Int. J. Syst. Evol. Microbiol.">
        <title>The Global Catalogue of Microorganisms (GCM) 10K type strain sequencing project: providing services to taxonomists for standard genome sequencing and annotation.</title>
        <authorList>
            <consortium name="The Broad Institute Genomics Platform"/>
            <consortium name="The Broad Institute Genome Sequencing Center for Infectious Disease"/>
            <person name="Wu L."/>
            <person name="Ma J."/>
        </authorList>
    </citation>
    <scope>NUCLEOTIDE SEQUENCE [LARGE SCALE GENOMIC DNA]</scope>
    <source>
        <strain evidence="3">CGMCC 4.7178</strain>
    </source>
</reference>
<comment type="caution">
    <text evidence="2">The sequence shown here is derived from an EMBL/GenBank/DDBJ whole genome shotgun (WGS) entry which is preliminary data.</text>
</comment>
<keyword evidence="3" id="KW-1185">Reference proteome</keyword>
<sequence>MAEKDQSGKNDSGNAADPADRGPGAHSGREEQARPHVVPGVASGSEGYSTGGTGAGDPLQGVRAEGDGEKEAEDRAREAEAGGGSGAGRRPGRRDDSEAGEES</sequence>